<reference evidence="9" key="1">
    <citation type="journal article" date="2019" name="Int. J. Syst. Evol. Microbiol.">
        <title>The Global Catalogue of Microorganisms (GCM) 10K type strain sequencing project: providing services to taxonomists for standard genome sequencing and annotation.</title>
        <authorList>
            <consortium name="The Broad Institute Genomics Platform"/>
            <consortium name="The Broad Institute Genome Sequencing Center for Infectious Disease"/>
            <person name="Wu L."/>
            <person name="Ma J."/>
        </authorList>
    </citation>
    <scope>NUCLEOTIDE SEQUENCE [LARGE SCALE GENOMIC DNA]</scope>
    <source>
        <strain evidence="9">TISTR 1827</strain>
    </source>
</reference>
<dbReference type="RefSeq" id="WP_379277481.1">
    <property type="nucleotide sequence ID" value="NZ_JBHUMY010000032.1"/>
</dbReference>
<dbReference type="Pfam" id="PF00874">
    <property type="entry name" value="PRD"/>
    <property type="match status" value="1"/>
</dbReference>
<dbReference type="EMBL" id="JBHUMY010000032">
    <property type="protein sequence ID" value="MFD2662737.1"/>
    <property type="molecule type" value="Genomic_DNA"/>
</dbReference>
<dbReference type="InterPro" id="IPR016152">
    <property type="entry name" value="PTrfase/Anion_transptr"/>
</dbReference>
<keyword evidence="4" id="KW-0804">Transcription</keyword>
<keyword evidence="3" id="KW-0805">Transcription regulation</keyword>
<gene>
    <name evidence="8" type="ORF">ACFSW5_20980</name>
</gene>
<evidence type="ECO:0000259" key="5">
    <source>
        <dbReference type="PROSITE" id="PS51094"/>
    </source>
</evidence>
<dbReference type="InterPro" id="IPR013011">
    <property type="entry name" value="PTS_EIIB_2"/>
</dbReference>
<keyword evidence="1" id="KW-0808">Transferase</keyword>
<dbReference type="SUPFAM" id="SSF46785">
    <property type="entry name" value="Winged helix' DNA-binding domain"/>
    <property type="match status" value="1"/>
</dbReference>
<dbReference type="InterPro" id="IPR050661">
    <property type="entry name" value="BglG_antiterminators"/>
</dbReference>
<dbReference type="PANTHER" id="PTHR30185:SF18">
    <property type="entry name" value="TRANSCRIPTIONAL REGULATOR MTLR"/>
    <property type="match status" value="1"/>
</dbReference>
<keyword evidence="2" id="KW-0677">Repeat</keyword>
<dbReference type="InterPro" id="IPR013196">
    <property type="entry name" value="HTH_11"/>
</dbReference>
<dbReference type="PANTHER" id="PTHR30185">
    <property type="entry name" value="CRYPTIC BETA-GLUCOSIDE BGL OPERON ANTITERMINATOR"/>
    <property type="match status" value="1"/>
</dbReference>
<feature type="domain" description="PTS EIIA type-2" evidence="5">
    <location>
        <begin position="527"/>
        <end position="672"/>
    </location>
</feature>
<comment type="caution">
    <text evidence="8">The sequence shown here is derived from an EMBL/GenBank/DDBJ whole genome shotgun (WGS) entry which is preliminary data.</text>
</comment>
<proteinExistence type="predicted"/>
<dbReference type="InterPro" id="IPR036634">
    <property type="entry name" value="PRD_sf"/>
</dbReference>
<organism evidence="8 9">
    <name type="scientific">Paenibacillus thailandensis</name>
    <dbReference type="NCBI Taxonomy" id="393250"/>
    <lineage>
        <taxon>Bacteria</taxon>
        <taxon>Bacillati</taxon>
        <taxon>Bacillota</taxon>
        <taxon>Bacilli</taxon>
        <taxon>Bacillales</taxon>
        <taxon>Paenibacillaceae</taxon>
        <taxon>Paenibacillus</taxon>
    </lineage>
</organism>
<evidence type="ECO:0000256" key="1">
    <source>
        <dbReference type="ARBA" id="ARBA00022679"/>
    </source>
</evidence>
<dbReference type="Pfam" id="PF00359">
    <property type="entry name" value="PTS_EIIA_2"/>
    <property type="match status" value="1"/>
</dbReference>
<dbReference type="Gene3D" id="1.10.1790.10">
    <property type="entry name" value="PRD domain"/>
    <property type="match status" value="1"/>
</dbReference>
<evidence type="ECO:0000259" key="6">
    <source>
        <dbReference type="PROSITE" id="PS51099"/>
    </source>
</evidence>
<sequence length="694" mass="78412">MSSRARQILELLLQSERALTAAEIATAIGVSSRTVHRELDAVSELLEAQEIRLIKKSGTGIRLEGTDVKLEELRGKVFVSEDIEFTPDERQLYTLCLLLESEEPVKLFTLAINVKVTVPTVAGDLDELAGWVRRFGLSLIRKRGYGVELSGPEERLREAIRQLIKLRLDDDQLTVSRFEQPLHRLDRKLFEMAGKAEMADVETALWTWEEHWAGRLSEQSYTDLLIRLSIAVRRIKSGKRIGEGTEPEDAPSAQWDAALRLTEQLSERTGVPFNPGEAGYIMRLLEKRLLEDEAILPSDDLALAEAVRSLIGQVEQALGTELGEDRSLRDGLFSHLKISLQRLRDNQRIRNPLLAQIRKDYGSLFRVVRDAADSAFAGLQVPDEEIGFLVMHFGASLERMKQQIRHVRAILVCTSGIGSSKLLQIRLQKEMPQVEIVDRASWYEASRIPKDSYDLIISTIDLPIDPAQYIKVSPLLMPADTERLRSFIRDGMPSRRQRLRADGKGEGTNEYNKLLSLKVSLNEILRIAEQFKVVKLRGEADGLPAVLGQACRHEEEAGVLDGGFLLVRDLLIERERHGSQIIPDTDLALFHTRSENVVRPSLTLYRLETPVVMGTDPPTRLSQFLLMLAPRKLGKEALEVLSEISAMLLDPKMIDTLENGDEKAIQNLLIHHLKIFFRTKMESEWTTNGNSIQR</sequence>
<evidence type="ECO:0000313" key="9">
    <source>
        <dbReference type="Proteomes" id="UP001597493"/>
    </source>
</evidence>
<evidence type="ECO:0000256" key="4">
    <source>
        <dbReference type="ARBA" id="ARBA00023163"/>
    </source>
</evidence>
<dbReference type="PROSITE" id="PS51094">
    <property type="entry name" value="PTS_EIIA_TYPE_2"/>
    <property type="match status" value="1"/>
</dbReference>
<dbReference type="InterPro" id="IPR002178">
    <property type="entry name" value="PTS_EIIA_type-2_dom"/>
</dbReference>
<dbReference type="Gene3D" id="3.40.50.2300">
    <property type="match status" value="1"/>
</dbReference>
<dbReference type="InterPro" id="IPR036390">
    <property type="entry name" value="WH_DNA-bd_sf"/>
</dbReference>
<evidence type="ECO:0000256" key="3">
    <source>
        <dbReference type="ARBA" id="ARBA00023015"/>
    </source>
</evidence>
<dbReference type="PROSITE" id="PS51099">
    <property type="entry name" value="PTS_EIIB_TYPE_2"/>
    <property type="match status" value="1"/>
</dbReference>
<dbReference type="InterPro" id="IPR011608">
    <property type="entry name" value="PRD"/>
</dbReference>
<name>A0ABW5R2D2_9BACL</name>
<feature type="domain" description="PRD" evidence="7">
    <location>
        <begin position="192"/>
        <end position="295"/>
    </location>
</feature>
<dbReference type="SUPFAM" id="SSF52794">
    <property type="entry name" value="PTS system IIB component-like"/>
    <property type="match status" value="1"/>
</dbReference>
<dbReference type="SUPFAM" id="SSF63520">
    <property type="entry name" value="PTS-regulatory domain, PRD"/>
    <property type="match status" value="2"/>
</dbReference>
<evidence type="ECO:0000256" key="2">
    <source>
        <dbReference type="ARBA" id="ARBA00022737"/>
    </source>
</evidence>
<feature type="domain" description="PRD" evidence="7">
    <location>
        <begin position="298"/>
        <end position="403"/>
    </location>
</feature>
<dbReference type="Gene3D" id="1.10.10.10">
    <property type="entry name" value="Winged helix-like DNA-binding domain superfamily/Winged helix DNA-binding domain"/>
    <property type="match status" value="1"/>
</dbReference>
<evidence type="ECO:0000259" key="7">
    <source>
        <dbReference type="PROSITE" id="PS51372"/>
    </source>
</evidence>
<feature type="domain" description="PTS EIIB type-2" evidence="6">
    <location>
        <begin position="407"/>
        <end position="496"/>
    </location>
</feature>
<dbReference type="InterPro" id="IPR036388">
    <property type="entry name" value="WH-like_DNA-bd_sf"/>
</dbReference>
<dbReference type="SUPFAM" id="SSF55804">
    <property type="entry name" value="Phoshotransferase/anion transport protein"/>
    <property type="match status" value="1"/>
</dbReference>
<dbReference type="Proteomes" id="UP001597493">
    <property type="component" value="Unassembled WGS sequence"/>
</dbReference>
<evidence type="ECO:0000313" key="8">
    <source>
        <dbReference type="EMBL" id="MFD2662737.1"/>
    </source>
</evidence>
<keyword evidence="9" id="KW-1185">Reference proteome</keyword>
<protein>
    <submittedName>
        <fullName evidence="8">BglG family transcription antiterminator</fullName>
    </submittedName>
</protein>
<accession>A0ABW5R2D2</accession>
<dbReference type="InterPro" id="IPR036095">
    <property type="entry name" value="PTS_EIIB-like_sf"/>
</dbReference>
<dbReference type="Pfam" id="PF08279">
    <property type="entry name" value="HTH_11"/>
    <property type="match status" value="1"/>
</dbReference>
<dbReference type="PROSITE" id="PS51372">
    <property type="entry name" value="PRD_2"/>
    <property type="match status" value="2"/>
</dbReference>
<dbReference type="CDD" id="cd05568">
    <property type="entry name" value="PTS_IIB_bgl_like"/>
    <property type="match status" value="1"/>
</dbReference>
<dbReference type="Gene3D" id="3.40.930.10">
    <property type="entry name" value="Mannitol-specific EII, Chain A"/>
    <property type="match status" value="1"/>
</dbReference>